<dbReference type="SUPFAM" id="SSF52374">
    <property type="entry name" value="Nucleotidylyl transferase"/>
    <property type="match status" value="1"/>
</dbReference>
<evidence type="ECO:0000313" key="11">
    <source>
        <dbReference type="Proteomes" id="UP001357452"/>
    </source>
</evidence>
<feature type="binding site" evidence="8">
    <location>
        <begin position="12"/>
        <end position="14"/>
    </location>
    <ligand>
        <name>ATP</name>
        <dbReference type="ChEBI" id="CHEBI:30616"/>
    </ligand>
</feature>
<keyword evidence="11" id="KW-1185">Reference proteome</keyword>
<evidence type="ECO:0000256" key="5">
    <source>
        <dbReference type="ARBA" id="ARBA00022917"/>
    </source>
</evidence>
<evidence type="ECO:0000256" key="1">
    <source>
        <dbReference type="ARBA" id="ARBA00005594"/>
    </source>
</evidence>
<keyword evidence="3 8" id="KW-0547">Nucleotide-binding</keyword>
<accession>A0ABU7RF74</accession>
<dbReference type="Pfam" id="PF00579">
    <property type="entry name" value="tRNA-synt_1b"/>
    <property type="match status" value="1"/>
</dbReference>
<organism evidence="10 11">
    <name type="scientific">Niabella digestorum</name>
    <dbReference type="NCBI Taxonomy" id="3117701"/>
    <lineage>
        <taxon>Bacteria</taxon>
        <taxon>Pseudomonadati</taxon>
        <taxon>Bacteroidota</taxon>
        <taxon>Chitinophagia</taxon>
        <taxon>Chitinophagales</taxon>
        <taxon>Chitinophagaceae</taxon>
        <taxon>Niabella</taxon>
    </lineage>
</organism>
<comment type="subunit">
    <text evidence="8">Homodimer.</text>
</comment>
<dbReference type="PROSITE" id="PS00178">
    <property type="entry name" value="AA_TRNA_LIGASE_I"/>
    <property type="match status" value="1"/>
</dbReference>
<evidence type="ECO:0000256" key="6">
    <source>
        <dbReference type="ARBA" id="ARBA00023146"/>
    </source>
</evidence>
<feature type="binding site" evidence="8">
    <location>
        <begin position="148"/>
        <end position="150"/>
    </location>
    <ligand>
        <name>ATP</name>
        <dbReference type="ChEBI" id="CHEBI:30616"/>
    </ligand>
</feature>
<feature type="short sequence motif" description="'KMSKS' region" evidence="8">
    <location>
        <begin position="196"/>
        <end position="200"/>
    </location>
</feature>
<feature type="binding site" evidence="8">
    <location>
        <begin position="196"/>
        <end position="200"/>
    </location>
    <ligand>
        <name>ATP</name>
        <dbReference type="ChEBI" id="CHEBI:30616"/>
    </ligand>
</feature>
<dbReference type="Gene3D" id="3.40.50.620">
    <property type="entry name" value="HUPs"/>
    <property type="match status" value="1"/>
</dbReference>
<dbReference type="InterPro" id="IPR002305">
    <property type="entry name" value="aa-tRNA-synth_Ic"/>
</dbReference>
<keyword evidence="2 8" id="KW-0436">Ligase</keyword>
<dbReference type="RefSeq" id="WP_330974051.1">
    <property type="nucleotide sequence ID" value="NZ_JAZGLY010000002.1"/>
</dbReference>
<dbReference type="PRINTS" id="PR01039">
    <property type="entry name" value="TRNASYNTHTRP"/>
</dbReference>
<evidence type="ECO:0000256" key="3">
    <source>
        <dbReference type="ARBA" id="ARBA00022741"/>
    </source>
</evidence>
<proteinExistence type="inferred from homology"/>
<name>A0ABU7RF74_9BACT</name>
<dbReference type="PANTHER" id="PTHR43766">
    <property type="entry name" value="TRYPTOPHAN--TRNA LIGASE, MITOCHONDRIAL"/>
    <property type="match status" value="1"/>
</dbReference>
<feature type="binding site" evidence="8">
    <location>
        <position position="188"/>
    </location>
    <ligand>
        <name>ATP</name>
        <dbReference type="ChEBI" id="CHEBI:30616"/>
    </ligand>
</feature>
<feature type="short sequence motif" description="'HIGH' region" evidence="8">
    <location>
        <begin position="13"/>
        <end position="21"/>
    </location>
</feature>
<feature type="binding site" evidence="8">
    <location>
        <position position="136"/>
    </location>
    <ligand>
        <name>L-tryptophan</name>
        <dbReference type="ChEBI" id="CHEBI:57912"/>
    </ligand>
</feature>
<evidence type="ECO:0000256" key="9">
    <source>
        <dbReference type="RuleBase" id="RU363036"/>
    </source>
</evidence>
<evidence type="ECO:0000256" key="7">
    <source>
        <dbReference type="ARBA" id="ARBA00049929"/>
    </source>
</evidence>
<keyword evidence="5 8" id="KW-0648">Protein biosynthesis</keyword>
<dbReference type="GO" id="GO:0004830">
    <property type="term" value="F:tryptophan-tRNA ligase activity"/>
    <property type="evidence" value="ECO:0007669"/>
    <property type="project" value="UniProtKB-EC"/>
</dbReference>
<evidence type="ECO:0000256" key="8">
    <source>
        <dbReference type="HAMAP-Rule" id="MF_00140"/>
    </source>
</evidence>
<dbReference type="InterPro" id="IPR002306">
    <property type="entry name" value="Trp-tRNA-ligase"/>
</dbReference>
<evidence type="ECO:0000256" key="4">
    <source>
        <dbReference type="ARBA" id="ARBA00022840"/>
    </source>
</evidence>
<comment type="function">
    <text evidence="8">Catalyzes the attachment of tryptophan to tRNA(Trp).</text>
</comment>
<evidence type="ECO:0000313" key="10">
    <source>
        <dbReference type="EMBL" id="MEE6186644.1"/>
    </source>
</evidence>
<reference evidence="10 11" key="1">
    <citation type="submission" date="2024-01" db="EMBL/GenBank/DDBJ databases">
        <title>Niabella digestum sp. nov., isolated from waste digestion system.</title>
        <authorList>
            <person name="Zhang L."/>
        </authorList>
    </citation>
    <scope>NUCLEOTIDE SEQUENCE [LARGE SCALE GENOMIC DNA]</scope>
    <source>
        <strain evidence="10 11">A18</strain>
    </source>
</reference>
<feature type="binding site" evidence="8">
    <location>
        <begin position="20"/>
        <end position="21"/>
    </location>
    <ligand>
        <name>ATP</name>
        <dbReference type="ChEBI" id="CHEBI:30616"/>
    </ligand>
</feature>
<comment type="subcellular location">
    <subcellularLocation>
        <location evidence="8">Cytoplasm</location>
    </subcellularLocation>
</comment>
<dbReference type="EC" id="6.1.1.2" evidence="8"/>
<dbReference type="Gene3D" id="1.10.240.10">
    <property type="entry name" value="Tyrosyl-Transfer RNA Synthetase"/>
    <property type="match status" value="1"/>
</dbReference>
<sequence>MSNKAIVVSGVRPTGNLHLGNYFGALRNYVKMQNEYECFFFIADLHSLTTHPDTKELRENVLKVVSEYLACGLDPQKVTLYCQSDVPQTTELYLYLNMLAYKGELEKTTTFKDKVRLQPHNVNAGLLTYPVLMAADILLHRAKLVPVGKDQEQHLEMTRTFANRFNHRYSEVFPEPQAFNFGEALLKVPSLDGSGKMSKSENQYATIYLADDDDLIRKKIMKAKTDAGPTEPNSPKPDYIENLFDLMKLVSKEEVIHKFEEDYNNCAIRYGDMKKQLAEDMVQYIAPIRQKAQDIRDNEAELNRILSSGAEKAAESAERTMKEVRKAMGLLYF</sequence>
<protein>
    <recommendedName>
        <fullName evidence="8">Tryptophan--tRNA ligase</fullName>
        <ecNumber evidence="8">6.1.1.2</ecNumber>
    </recommendedName>
    <alternativeName>
        <fullName evidence="8">Tryptophanyl-tRNA synthetase</fullName>
        <shortName evidence="8">TrpRS</shortName>
    </alternativeName>
</protein>
<keyword evidence="6 8" id="KW-0030">Aminoacyl-tRNA synthetase</keyword>
<dbReference type="InterPro" id="IPR001412">
    <property type="entry name" value="aa-tRNA-synth_I_CS"/>
</dbReference>
<comment type="caution">
    <text evidence="10">The sequence shown here is derived from an EMBL/GenBank/DDBJ whole genome shotgun (WGS) entry which is preliminary data.</text>
</comment>
<dbReference type="InterPro" id="IPR024109">
    <property type="entry name" value="Trp-tRNA-ligase_bac-type"/>
</dbReference>
<comment type="similarity">
    <text evidence="1 8 9">Belongs to the class-I aminoacyl-tRNA synthetase family.</text>
</comment>
<dbReference type="EMBL" id="JAZGLY010000002">
    <property type="protein sequence ID" value="MEE6186644.1"/>
    <property type="molecule type" value="Genomic_DNA"/>
</dbReference>
<dbReference type="HAMAP" id="MF_00140_B">
    <property type="entry name" value="Trp_tRNA_synth_B"/>
    <property type="match status" value="1"/>
</dbReference>
<evidence type="ECO:0000256" key="2">
    <source>
        <dbReference type="ARBA" id="ARBA00022598"/>
    </source>
</evidence>
<gene>
    <name evidence="8 10" type="primary">trpS</name>
    <name evidence="10" type="ORF">V2H41_05085</name>
</gene>
<dbReference type="InterPro" id="IPR050203">
    <property type="entry name" value="Trp-tRNA_synthetase"/>
</dbReference>
<comment type="catalytic activity">
    <reaction evidence="7 8">
        <text>tRNA(Trp) + L-tryptophan + ATP = L-tryptophyl-tRNA(Trp) + AMP + diphosphate + H(+)</text>
        <dbReference type="Rhea" id="RHEA:24080"/>
        <dbReference type="Rhea" id="RHEA-COMP:9671"/>
        <dbReference type="Rhea" id="RHEA-COMP:9705"/>
        <dbReference type="ChEBI" id="CHEBI:15378"/>
        <dbReference type="ChEBI" id="CHEBI:30616"/>
        <dbReference type="ChEBI" id="CHEBI:33019"/>
        <dbReference type="ChEBI" id="CHEBI:57912"/>
        <dbReference type="ChEBI" id="CHEBI:78442"/>
        <dbReference type="ChEBI" id="CHEBI:78535"/>
        <dbReference type="ChEBI" id="CHEBI:456215"/>
        <dbReference type="EC" id="6.1.1.2"/>
    </reaction>
</comment>
<keyword evidence="4 8" id="KW-0067">ATP-binding</keyword>
<dbReference type="InterPro" id="IPR014729">
    <property type="entry name" value="Rossmann-like_a/b/a_fold"/>
</dbReference>
<dbReference type="Proteomes" id="UP001357452">
    <property type="component" value="Unassembled WGS sequence"/>
</dbReference>
<dbReference type="CDD" id="cd00806">
    <property type="entry name" value="TrpRS_core"/>
    <property type="match status" value="1"/>
</dbReference>
<dbReference type="NCBIfam" id="TIGR00233">
    <property type="entry name" value="trpS"/>
    <property type="match status" value="1"/>
</dbReference>
<keyword evidence="8" id="KW-0963">Cytoplasm</keyword>
<dbReference type="PANTHER" id="PTHR43766:SF1">
    <property type="entry name" value="TRYPTOPHAN--TRNA LIGASE, MITOCHONDRIAL"/>
    <property type="match status" value="1"/>
</dbReference>